<protein>
    <submittedName>
        <fullName evidence="9">Biopolymer transport protein ExbD</fullName>
    </submittedName>
</protein>
<evidence type="ECO:0000313" key="10">
    <source>
        <dbReference type="Proteomes" id="UP000198762"/>
    </source>
</evidence>
<evidence type="ECO:0000256" key="3">
    <source>
        <dbReference type="ARBA" id="ARBA00022475"/>
    </source>
</evidence>
<dbReference type="GO" id="GO:0022857">
    <property type="term" value="F:transmembrane transporter activity"/>
    <property type="evidence" value="ECO:0007669"/>
    <property type="project" value="InterPro"/>
</dbReference>
<evidence type="ECO:0000256" key="5">
    <source>
        <dbReference type="ARBA" id="ARBA00022989"/>
    </source>
</evidence>
<evidence type="ECO:0000313" key="9">
    <source>
        <dbReference type="EMBL" id="SET67344.1"/>
    </source>
</evidence>
<dbReference type="Gene3D" id="3.30.420.270">
    <property type="match status" value="1"/>
</dbReference>
<organism evidence="9 10">
    <name type="scientific">Marinobacter segnicrescens</name>
    <dbReference type="NCBI Taxonomy" id="430453"/>
    <lineage>
        <taxon>Bacteria</taxon>
        <taxon>Pseudomonadati</taxon>
        <taxon>Pseudomonadota</taxon>
        <taxon>Gammaproteobacteria</taxon>
        <taxon>Pseudomonadales</taxon>
        <taxon>Marinobacteraceae</taxon>
        <taxon>Marinobacter</taxon>
    </lineage>
</organism>
<comment type="subcellular location">
    <subcellularLocation>
        <location evidence="1">Cell membrane</location>
        <topology evidence="1">Single-pass membrane protein</topology>
    </subcellularLocation>
    <subcellularLocation>
        <location evidence="7">Cell membrane</location>
        <topology evidence="7">Single-pass type II membrane protein</topology>
    </subcellularLocation>
</comment>
<gene>
    <name evidence="9" type="ORF">SAMN04487962_11650</name>
</gene>
<dbReference type="Proteomes" id="UP000198762">
    <property type="component" value="Unassembled WGS sequence"/>
</dbReference>
<keyword evidence="7" id="KW-0813">Transport</keyword>
<comment type="similarity">
    <text evidence="2 7">Belongs to the ExbD/TolR family.</text>
</comment>
<evidence type="ECO:0000256" key="8">
    <source>
        <dbReference type="SAM" id="Phobius"/>
    </source>
</evidence>
<dbReference type="AlphaFoldDB" id="A0A1I0GB26"/>
<sequence>MKFQRQRSREVGVDLTPLIDVVFLLLIFLMVSTTLPNDTHLNIQLPQADGEPVTTEVEQIDLVINADGHYIVNGRTLINNRRGTLEQAILDVAGDSKALPFVITADARTAHEFVIRAMDVAGKLGFTRISFTTDPTSDDS</sequence>
<dbReference type="PANTHER" id="PTHR30558:SF3">
    <property type="entry name" value="BIOPOLYMER TRANSPORT PROTEIN EXBD-RELATED"/>
    <property type="match status" value="1"/>
</dbReference>
<keyword evidence="3" id="KW-1003">Cell membrane</keyword>
<dbReference type="OrthoDB" id="9793581at2"/>
<evidence type="ECO:0000256" key="1">
    <source>
        <dbReference type="ARBA" id="ARBA00004162"/>
    </source>
</evidence>
<keyword evidence="6 8" id="KW-0472">Membrane</keyword>
<keyword evidence="5 8" id="KW-1133">Transmembrane helix</keyword>
<accession>A0A1I0GB26</accession>
<dbReference type="Pfam" id="PF02472">
    <property type="entry name" value="ExbD"/>
    <property type="match status" value="1"/>
</dbReference>
<dbReference type="GO" id="GO:0015031">
    <property type="term" value="P:protein transport"/>
    <property type="evidence" value="ECO:0007669"/>
    <property type="project" value="UniProtKB-KW"/>
</dbReference>
<dbReference type="RefSeq" id="WP_091853582.1">
    <property type="nucleotide sequence ID" value="NZ_FOHZ01000016.1"/>
</dbReference>
<dbReference type="GO" id="GO:0005886">
    <property type="term" value="C:plasma membrane"/>
    <property type="evidence" value="ECO:0007669"/>
    <property type="project" value="UniProtKB-SubCell"/>
</dbReference>
<evidence type="ECO:0000256" key="4">
    <source>
        <dbReference type="ARBA" id="ARBA00022692"/>
    </source>
</evidence>
<reference evidence="10" key="1">
    <citation type="submission" date="2016-10" db="EMBL/GenBank/DDBJ databases">
        <authorList>
            <person name="Varghese N."/>
            <person name="Submissions S."/>
        </authorList>
    </citation>
    <scope>NUCLEOTIDE SEQUENCE [LARGE SCALE GENOMIC DNA]</scope>
    <source>
        <strain evidence="10">CGMCC 1.6489</strain>
    </source>
</reference>
<dbReference type="InterPro" id="IPR003400">
    <property type="entry name" value="ExbD"/>
</dbReference>
<dbReference type="STRING" id="430453.SAMN04487962_11650"/>
<keyword evidence="4 7" id="KW-0812">Transmembrane</keyword>
<name>A0A1I0GB26_9GAMM</name>
<evidence type="ECO:0000256" key="2">
    <source>
        <dbReference type="ARBA" id="ARBA00005811"/>
    </source>
</evidence>
<proteinExistence type="inferred from homology"/>
<keyword evidence="10" id="KW-1185">Reference proteome</keyword>
<dbReference type="PANTHER" id="PTHR30558">
    <property type="entry name" value="EXBD MEMBRANE COMPONENT OF PMF-DRIVEN MACROMOLECULE IMPORT SYSTEM"/>
    <property type="match status" value="1"/>
</dbReference>
<keyword evidence="7" id="KW-0653">Protein transport</keyword>
<dbReference type="EMBL" id="FOHZ01000016">
    <property type="protein sequence ID" value="SET67344.1"/>
    <property type="molecule type" value="Genomic_DNA"/>
</dbReference>
<evidence type="ECO:0000256" key="7">
    <source>
        <dbReference type="RuleBase" id="RU003879"/>
    </source>
</evidence>
<evidence type="ECO:0000256" key="6">
    <source>
        <dbReference type="ARBA" id="ARBA00023136"/>
    </source>
</evidence>
<feature type="transmembrane region" description="Helical" evidence="8">
    <location>
        <begin position="12"/>
        <end position="31"/>
    </location>
</feature>